<evidence type="ECO:0000259" key="3">
    <source>
        <dbReference type="Pfam" id="PF00535"/>
    </source>
</evidence>
<name>A0A4Q5ADJ5_9BIFI</name>
<dbReference type="Proteomes" id="UP000292535">
    <property type="component" value="Unassembled WGS sequence"/>
</dbReference>
<organism evidence="4 5">
    <name type="scientific">Bifidobacterium pseudolongum subsp. globosum</name>
    <dbReference type="NCBI Taxonomy" id="1690"/>
    <lineage>
        <taxon>Bacteria</taxon>
        <taxon>Bacillati</taxon>
        <taxon>Actinomycetota</taxon>
        <taxon>Actinomycetes</taxon>
        <taxon>Bifidobacteriales</taxon>
        <taxon>Bifidobacteriaceae</taxon>
        <taxon>Bifidobacterium</taxon>
    </lineage>
</organism>
<accession>A0A4Q5ADJ5</accession>
<evidence type="ECO:0000256" key="2">
    <source>
        <dbReference type="ARBA" id="ARBA00022679"/>
    </source>
</evidence>
<gene>
    <name evidence="4" type="ORF">PG2032B_1541</name>
</gene>
<feature type="domain" description="Glycosyltransferase 2-like" evidence="3">
    <location>
        <begin position="20"/>
        <end position="141"/>
    </location>
</feature>
<protein>
    <submittedName>
        <fullName evidence="4">Glycosyltransferase, group 2 family protein</fullName>
    </submittedName>
</protein>
<keyword evidence="1" id="KW-0328">Glycosyltransferase</keyword>
<dbReference type="CDD" id="cd00761">
    <property type="entry name" value="Glyco_tranf_GTA_type"/>
    <property type="match status" value="1"/>
</dbReference>
<dbReference type="PANTHER" id="PTHR22916:SF51">
    <property type="entry name" value="GLYCOSYLTRANSFERASE EPSH-RELATED"/>
    <property type="match status" value="1"/>
</dbReference>
<dbReference type="AlphaFoldDB" id="A0A4Q5ADJ5"/>
<dbReference type="PANTHER" id="PTHR22916">
    <property type="entry name" value="GLYCOSYLTRANSFERASE"/>
    <property type="match status" value="1"/>
</dbReference>
<dbReference type="Pfam" id="PF00535">
    <property type="entry name" value="Glycos_transf_2"/>
    <property type="match status" value="1"/>
</dbReference>
<sequence length="313" mass="35598">MVEKKKGRGRTMNRNTPLVSVIVPVYNSSAYLRTCCDSVLHQSYTNLELVLVDDGSTDGSPAICDEYAKRYDNVQVVHQSNGGESAARNTGLSVAQGEYIMWVDSDDWIDPDWVASYMELAVDQAVDVVAAGRVTGQYGYPQALIQYLLNHIEHTIWISCVRRVLFDGLSFSSHTIGCDALMLTKLFAKAHSAYVMPRPEGYHYMDNEESVTRVHNIGTRMGWPARAQDELDFVAHTAPELMSCARFDVMRGAGVIYRNVRALPLPPEERERKKVLLKQLRRFIAEGMTHLPMRYMSFKDYKQVILTIRDMWF</sequence>
<dbReference type="SUPFAM" id="SSF53448">
    <property type="entry name" value="Nucleotide-diphospho-sugar transferases"/>
    <property type="match status" value="1"/>
</dbReference>
<dbReference type="GO" id="GO:0016757">
    <property type="term" value="F:glycosyltransferase activity"/>
    <property type="evidence" value="ECO:0007669"/>
    <property type="project" value="UniProtKB-KW"/>
</dbReference>
<dbReference type="EMBL" id="RYUQ01000004">
    <property type="protein sequence ID" value="RYQ24142.1"/>
    <property type="molecule type" value="Genomic_DNA"/>
</dbReference>
<evidence type="ECO:0000256" key="1">
    <source>
        <dbReference type="ARBA" id="ARBA00022676"/>
    </source>
</evidence>
<dbReference type="InterPro" id="IPR001173">
    <property type="entry name" value="Glyco_trans_2-like"/>
</dbReference>
<dbReference type="InterPro" id="IPR029044">
    <property type="entry name" value="Nucleotide-diphossugar_trans"/>
</dbReference>
<dbReference type="Gene3D" id="3.90.550.10">
    <property type="entry name" value="Spore Coat Polysaccharide Biosynthesis Protein SpsA, Chain A"/>
    <property type="match status" value="1"/>
</dbReference>
<proteinExistence type="predicted"/>
<evidence type="ECO:0000313" key="5">
    <source>
        <dbReference type="Proteomes" id="UP000292535"/>
    </source>
</evidence>
<keyword evidence="2 4" id="KW-0808">Transferase</keyword>
<reference evidence="4 5" key="1">
    <citation type="submission" date="2018-12" db="EMBL/GenBank/DDBJ databases">
        <title>Unveiling genomic diversity among members of the Bifidobacterium pseudolongum species, a widely distributed gut commensal of the animal kingdom.</title>
        <authorList>
            <person name="Lugli G.A."/>
            <person name="Duranti S."/>
            <person name="Albert K."/>
            <person name="Mancabelli L."/>
            <person name="Napoli S."/>
            <person name="Viappiani A."/>
            <person name="Anzalone R."/>
            <person name="Longhi G."/>
            <person name="Milani C."/>
            <person name="Turroni F."/>
            <person name="Alessandri G."/>
            <person name="Sela D.A."/>
            <person name="Van Sinderen D."/>
            <person name="Ventura M."/>
        </authorList>
    </citation>
    <scope>NUCLEOTIDE SEQUENCE [LARGE SCALE GENOMIC DNA]</scope>
    <source>
        <strain evidence="4 5">2032B</strain>
    </source>
</reference>
<comment type="caution">
    <text evidence="4">The sequence shown here is derived from an EMBL/GenBank/DDBJ whole genome shotgun (WGS) entry which is preliminary data.</text>
</comment>
<evidence type="ECO:0000313" key="4">
    <source>
        <dbReference type="EMBL" id="RYQ24142.1"/>
    </source>
</evidence>